<protein>
    <submittedName>
        <fullName evidence="2">Uncharacterized protein</fullName>
    </submittedName>
</protein>
<dbReference type="AlphaFoldDB" id="A0A6J4TNH8"/>
<name>A0A6J4TNH8_9ACTN</name>
<reference evidence="2" key="1">
    <citation type="submission" date="2020-02" db="EMBL/GenBank/DDBJ databases">
        <authorList>
            <person name="Meier V. D."/>
        </authorList>
    </citation>
    <scope>NUCLEOTIDE SEQUENCE</scope>
    <source>
        <strain evidence="2">AVDCRST_MAG05</strain>
    </source>
</reference>
<organism evidence="2">
    <name type="scientific">uncultured Rubrobacteraceae bacterium</name>
    <dbReference type="NCBI Taxonomy" id="349277"/>
    <lineage>
        <taxon>Bacteria</taxon>
        <taxon>Bacillati</taxon>
        <taxon>Actinomycetota</taxon>
        <taxon>Rubrobacteria</taxon>
        <taxon>Rubrobacterales</taxon>
        <taxon>Rubrobacteraceae</taxon>
        <taxon>environmental samples</taxon>
    </lineage>
</organism>
<dbReference type="EMBL" id="CADCVM010000452">
    <property type="protein sequence ID" value="CAA9527945.1"/>
    <property type="molecule type" value="Genomic_DNA"/>
</dbReference>
<feature type="transmembrane region" description="Helical" evidence="1">
    <location>
        <begin position="74"/>
        <end position="94"/>
    </location>
</feature>
<proteinExistence type="predicted"/>
<evidence type="ECO:0000256" key="1">
    <source>
        <dbReference type="SAM" id="Phobius"/>
    </source>
</evidence>
<accession>A0A6J4TNH8</accession>
<feature type="transmembrane region" description="Helical" evidence="1">
    <location>
        <begin position="32"/>
        <end position="54"/>
    </location>
</feature>
<keyword evidence="1" id="KW-1133">Transmembrane helix</keyword>
<evidence type="ECO:0000313" key="2">
    <source>
        <dbReference type="EMBL" id="CAA9527945.1"/>
    </source>
</evidence>
<gene>
    <name evidence="2" type="ORF">AVDCRST_MAG05-4144</name>
</gene>
<keyword evidence="1" id="KW-0472">Membrane</keyword>
<keyword evidence="1" id="KW-0812">Transmembrane</keyword>
<sequence>MEQLKTASFGLEEERVAWEGLAASCAGPIRRLGAFVLVGFVSFVAATTAMVLFYNLFGARLVEGAGVPVPTRAFYATMLFGVVLAVGGYLVWLARSLRSFRQFGRILRRGAIDPERPTAGGLRAYSDEQLLALRSRYERMPDGRLRGLFGRLFGFHKGDSFSLGPLSVLPGTFEMGSLRVEWETQLILRSGEPMPKIGWWTEGRHSLLPRKPDEVRKLVYALRYTDASVRELKRRYGYRTERWHATVPEGKLFDAVRDLETSQRIHVALGRRSPVS</sequence>